<dbReference type="KEGG" id="run:DR864_23585"/>
<organism evidence="1 2">
    <name type="scientific">Runella rosea</name>
    <dbReference type="NCBI Taxonomy" id="2259595"/>
    <lineage>
        <taxon>Bacteria</taxon>
        <taxon>Pseudomonadati</taxon>
        <taxon>Bacteroidota</taxon>
        <taxon>Cytophagia</taxon>
        <taxon>Cytophagales</taxon>
        <taxon>Spirosomataceae</taxon>
        <taxon>Runella</taxon>
    </lineage>
</organism>
<evidence type="ECO:0000313" key="1">
    <source>
        <dbReference type="EMBL" id="AXE20504.1"/>
    </source>
</evidence>
<evidence type="ECO:0008006" key="3">
    <source>
        <dbReference type="Google" id="ProtNLM"/>
    </source>
</evidence>
<dbReference type="OrthoDB" id="5329963at2"/>
<dbReference type="SUPFAM" id="SSF53335">
    <property type="entry name" value="S-adenosyl-L-methionine-dependent methyltransferases"/>
    <property type="match status" value="1"/>
</dbReference>
<dbReference type="AlphaFoldDB" id="A0A344TPD3"/>
<dbReference type="Proteomes" id="UP000251993">
    <property type="component" value="Chromosome"/>
</dbReference>
<name>A0A344TPD3_9BACT</name>
<dbReference type="EMBL" id="CP030850">
    <property type="protein sequence ID" value="AXE20504.1"/>
    <property type="molecule type" value="Genomic_DNA"/>
</dbReference>
<accession>A0A344TPD3</accession>
<reference evidence="1 2" key="1">
    <citation type="submission" date="2018-07" db="EMBL/GenBank/DDBJ databases">
        <title>Genome sequencing of Runella.</title>
        <authorList>
            <person name="Baek M.-G."/>
            <person name="Yi H."/>
        </authorList>
    </citation>
    <scope>NUCLEOTIDE SEQUENCE [LARGE SCALE GENOMIC DNA]</scope>
    <source>
        <strain evidence="1 2">HYN0085</strain>
    </source>
</reference>
<proteinExistence type="predicted"/>
<sequence length="328" mass="38313">MLNKLNMGSIFKWLKQINILMNLINAFRYNLKKEISITQEELLLTKQKLKITQQELLYFKILNYYETNSNDKYKNELIFLKDIGCISLFPYRQIRKLEDVIVGFDDNKRMPFVIHNGDRLYFPESWSLSQVKENYISLIEEQSILGGNFLEKSPHQYQTESFCVNKGDIVLDIGAAEALFALEVINLAAKVYIFESEKMWAKPLEATFEPYKNKVVIINKMVSGVDSENEITLETALVNEKAKSLFLKLDIEGSESLVLEANMNLLNKDIDIKVACCTYHKNEDEEYLKFFFDQIGYKSEFSDGFMIYVHDENIRPPYFRKGLIRAQN</sequence>
<dbReference type="Gene3D" id="3.40.50.150">
    <property type="entry name" value="Vaccinia Virus protein VP39"/>
    <property type="match status" value="1"/>
</dbReference>
<dbReference type="InterPro" id="IPR029063">
    <property type="entry name" value="SAM-dependent_MTases_sf"/>
</dbReference>
<gene>
    <name evidence="1" type="ORF">DR864_23585</name>
</gene>
<evidence type="ECO:0000313" key="2">
    <source>
        <dbReference type="Proteomes" id="UP000251993"/>
    </source>
</evidence>
<keyword evidence="2" id="KW-1185">Reference proteome</keyword>
<protein>
    <recommendedName>
        <fullName evidence="3">Methyltransferase FkbM domain-containing protein</fullName>
    </recommendedName>
</protein>